<keyword evidence="4" id="KW-1185">Reference proteome</keyword>
<gene>
    <name evidence="3" type="ORF">GCM10007894_30000</name>
</gene>
<evidence type="ECO:0000313" key="4">
    <source>
        <dbReference type="Proteomes" id="UP001157439"/>
    </source>
</evidence>
<protein>
    <submittedName>
        <fullName evidence="3">6-aminohexanoate-dimer hydrolase</fullName>
    </submittedName>
</protein>
<dbReference type="InterPro" id="IPR050789">
    <property type="entry name" value="Diverse_Enzym_Activities"/>
</dbReference>
<evidence type="ECO:0000313" key="3">
    <source>
        <dbReference type="EMBL" id="GLS85023.1"/>
    </source>
</evidence>
<sequence length="442" mass="48795">MKKSIISFALSAILLSQTATLAQAQIQPSNPYATAAELGLMEGFPVPADKQVTKANALQTAPFNRWSYQHMRMFYPSADIPASQKPVDLEHVIDTNLAKQVSVQNAAGETRSFDEYMTETWGDAIVVIKGDRVIFEDYRNGMTANQPHQMMSVTKSFGGLLALMNIHEGQYSESQYVGDIIPELRNSSAFGSATVGQVLDMTNSMDFREDYADPTSGIRTYGAVLGWTEKMEGVDYPTSLYSYLPTLNAEQEHQHGEVFHYQTAKTDVVNWINNRVTQQSFQVDMHDKLWSKLGTEGETYVLLDNNATLVAGGGLNATTENLAKFATMMLNDGRFNGQEVVAKSVIDSIAAGGDKSAYAKGPNASENMPGGEWSYRAQWWVSHTPGHEAFMAIGIHGQWVYIDRERDVAIVKVSSAPESYSKAQELYDLNALRAIVDYVSAN</sequence>
<dbReference type="AlphaFoldDB" id="A0AA37WY42"/>
<evidence type="ECO:0000259" key="2">
    <source>
        <dbReference type="Pfam" id="PF00144"/>
    </source>
</evidence>
<dbReference type="RefSeq" id="WP_095499466.1">
    <property type="nucleotide sequence ID" value="NZ_BSPO01000014.1"/>
</dbReference>
<dbReference type="InterPro" id="IPR001466">
    <property type="entry name" value="Beta-lactam-related"/>
</dbReference>
<evidence type="ECO:0000256" key="1">
    <source>
        <dbReference type="SAM" id="SignalP"/>
    </source>
</evidence>
<feature type="domain" description="Beta-lactamase-related" evidence="2">
    <location>
        <begin position="113"/>
        <end position="432"/>
    </location>
</feature>
<keyword evidence="1" id="KW-0732">Signal</keyword>
<accession>A0AA37WY42</accession>
<feature type="signal peptide" evidence="1">
    <location>
        <begin position="1"/>
        <end position="24"/>
    </location>
</feature>
<dbReference type="GO" id="GO:0016787">
    <property type="term" value="F:hydrolase activity"/>
    <property type="evidence" value="ECO:0007669"/>
    <property type="project" value="UniProtKB-KW"/>
</dbReference>
<dbReference type="Pfam" id="PF00144">
    <property type="entry name" value="Beta-lactamase"/>
    <property type="match status" value="1"/>
</dbReference>
<proteinExistence type="predicted"/>
<dbReference type="Gene3D" id="3.40.710.10">
    <property type="entry name" value="DD-peptidase/beta-lactamase superfamily"/>
    <property type="match status" value="1"/>
</dbReference>
<dbReference type="Proteomes" id="UP001157439">
    <property type="component" value="Unassembled WGS sequence"/>
</dbReference>
<reference evidence="3 4" key="1">
    <citation type="journal article" date="2014" name="Int. J. Syst. Evol. Microbiol.">
        <title>Complete genome sequence of Corynebacterium casei LMG S-19264T (=DSM 44701T), isolated from a smear-ripened cheese.</title>
        <authorList>
            <consortium name="US DOE Joint Genome Institute (JGI-PGF)"/>
            <person name="Walter F."/>
            <person name="Albersmeier A."/>
            <person name="Kalinowski J."/>
            <person name="Ruckert C."/>
        </authorList>
    </citation>
    <scope>NUCLEOTIDE SEQUENCE [LARGE SCALE GENOMIC DNA]</scope>
    <source>
        <strain evidence="3 4">NBRC 112785</strain>
    </source>
</reference>
<dbReference type="PANTHER" id="PTHR43283">
    <property type="entry name" value="BETA-LACTAMASE-RELATED"/>
    <property type="match status" value="1"/>
</dbReference>
<dbReference type="EMBL" id="BSPO01000014">
    <property type="protein sequence ID" value="GLS85023.1"/>
    <property type="molecule type" value="Genomic_DNA"/>
</dbReference>
<comment type="caution">
    <text evidence="3">The sequence shown here is derived from an EMBL/GenBank/DDBJ whole genome shotgun (WGS) entry which is preliminary data.</text>
</comment>
<organism evidence="3 4">
    <name type="scientific">Paraferrimonas haliotis</name>
    <dbReference type="NCBI Taxonomy" id="2013866"/>
    <lineage>
        <taxon>Bacteria</taxon>
        <taxon>Pseudomonadati</taxon>
        <taxon>Pseudomonadota</taxon>
        <taxon>Gammaproteobacteria</taxon>
        <taxon>Alteromonadales</taxon>
        <taxon>Ferrimonadaceae</taxon>
        <taxon>Paraferrimonas</taxon>
    </lineage>
</organism>
<keyword evidence="3" id="KW-0378">Hydrolase</keyword>
<name>A0AA37WY42_9GAMM</name>
<dbReference type="PANTHER" id="PTHR43283:SF7">
    <property type="entry name" value="BETA-LACTAMASE-RELATED DOMAIN-CONTAINING PROTEIN"/>
    <property type="match status" value="1"/>
</dbReference>
<feature type="chain" id="PRO_5041290131" evidence="1">
    <location>
        <begin position="25"/>
        <end position="442"/>
    </location>
</feature>
<dbReference type="InterPro" id="IPR012338">
    <property type="entry name" value="Beta-lactam/transpept-like"/>
</dbReference>
<dbReference type="SUPFAM" id="SSF56601">
    <property type="entry name" value="beta-lactamase/transpeptidase-like"/>
    <property type="match status" value="1"/>
</dbReference>